<dbReference type="SUPFAM" id="SSF52540">
    <property type="entry name" value="P-loop containing nucleoside triphosphate hydrolases"/>
    <property type="match status" value="1"/>
</dbReference>
<dbReference type="Gene3D" id="3.40.50.300">
    <property type="entry name" value="P-loop containing nucleotide triphosphate hydrolases"/>
    <property type="match status" value="1"/>
</dbReference>
<protein>
    <submittedName>
        <fullName evidence="9">Sigma-54 dependent transcriptional regulator</fullName>
    </submittedName>
</protein>
<keyword evidence="2" id="KW-0067">ATP-binding</keyword>
<organism evidence="9 10">
    <name type="scientific">Marinomonas phaeophyticola</name>
    <dbReference type="NCBI Taxonomy" id="3004091"/>
    <lineage>
        <taxon>Bacteria</taxon>
        <taxon>Pseudomonadati</taxon>
        <taxon>Pseudomonadota</taxon>
        <taxon>Gammaproteobacteria</taxon>
        <taxon>Oceanospirillales</taxon>
        <taxon>Oceanospirillaceae</taxon>
        <taxon>Marinomonas</taxon>
    </lineage>
</organism>
<dbReference type="SUPFAM" id="SSF46689">
    <property type="entry name" value="Homeodomain-like"/>
    <property type="match status" value="1"/>
</dbReference>
<gene>
    <name evidence="9" type="ORF">O1D97_12740</name>
</gene>
<dbReference type="Gene3D" id="3.40.50.2300">
    <property type="match status" value="1"/>
</dbReference>
<keyword evidence="1" id="KW-0547">Nucleotide-binding</keyword>
<dbReference type="PROSITE" id="PS00675">
    <property type="entry name" value="SIGMA54_INTERACT_1"/>
    <property type="match status" value="1"/>
</dbReference>
<dbReference type="Pfam" id="PF25601">
    <property type="entry name" value="AAA_lid_14"/>
    <property type="match status" value="1"/>
</dbReference>
<dbReference type="EMBL" id="JAPUBN010000017">
    <property type="protein sequence ID" value="MCZ2722452.1"/>
    <property type="molecule type" value="Genomic_DNA"/>
</dbReference>
<dbReference type="Gene3D" id="1.10.10.60">
    <property type="entry name" value="Homeodomain-like"/>
    <property type="match status" value="1"/>
</dbReference>
<evidence type="ECO:0000259" key="7">
    <source>
        <dbReference type="PROSITE" id="PS50045"/>
    </source>
</evidence>
<dbReference type="InterPro" id="IPR002197">
    <property type="entry name" value="HTH_Fis"/>
</dbReference>
<comment type="caution">
    <text evidence="9">The sequence shown here is derived from an EMBL/GenBank/DDBJ whole genome shotgun (WGS) entry which is preliminary data.</text>
</comment>
<evidence type="ECO:0000256" key="4">
    <source>
        <dbReference type="ARBA" id="ARBA00023163"/>
    </source>
</evidence>
<evidence type="ECO:0000256" key="2">
    <source>
        <dbReference type="ARBA" id="ARBA00022840"/>
    </source>
</evidence>
<dbReference type="InterPro" id="IPR025943">
    <property type="entry name" value="Sigma_54_int_dom_ATP-bd_2"/>
</dbReference>
<dbReference type="InterPro" id="IPR058031">
    <property type="entry name" value="AAA_lid_NorR"/>
</dbReference>
<feature type="region of interest" description="Disordered" evidence="6">
    <location>
        <begin position="437"/>
        <end position="468"/>
    </location>
</feature>
<evidence type="ECO:0000313" key="10">
    <source>
        <dbReference type="Proteomes" id="UP001149719"/>
    </source>
</evidence>
<feature type="compositionally biased region" description="Polar residues" evidence="6">
    <location>
        <begin position="437"/>
        <end position="450"/>
    </location>
</feature>
<accession>A0ABT4JVQ6</accession>
<dbReference type="Pfam" id="PF00158">
    <property type="entry name" value="Sigma54_activat"/>
    <property type="match status" value="1"/>
</dbReference>
<dbReference type="SMART" id="SM00448">
    <property type="entry name" value="REC"/>
    <property type="match status" value="1"/>
</dbReference>
<dbReference type="PANTHER" id="PTHR32071:SF13">
    <property type="entry name" value="RESPONSE REGULATOR HSFA"/>
    <property type="match status" value="1"/>
</dbReference>
<evidence type="ECO:0000256" key="3">
    <source>
        <dbReference type="ARBA" id="ARBA00023015"/>
    </source>
</evidence>
<dbReference type="InterPro" id="IPR001789">
    <property type="entry name" value="Sig_transdc_resp-reg_receiver"/>
</dbReference>
<evidence type="ECO:0000256" key="6">
    <source>
        <dbReference type="SAM" id="MobiDB-lite"/>
    </source>
</evidence>
<proteinExistence type="predicted"/>
<dbReference type="Pfam" id="PF00072">
    <property type="entry name" value="Response_reg"/>
    <property type="match status" value="1"/>
</dbReference>
<feature type="compositionally biased region" description="Basic residues" evidence="6">
    <location>
        <begin position="458"/>
        <end position="468"/>
    </location>
</feature>
<keyword evidence="3" id="KW-0805">Transcription regulation</keyword>
<feature type="modified residue" description="4-aspartylphosphate" evidence="5">
    <location>
        <position position="60"/>
    </location>
</feature>
<dbReference type="SMART" id="SM00382">
    <property type="entry name" value="AAA"/>
    <property type="match status" value="1"/>
</dbReference>
<evidence type="ECO:0000313" key="9">
    <source>
        <dbReference type="EMBL" id="MCZ2722452.1"/>
    </source>
</evidence>
<dbReference type="InterPro" id="IPR011006">
    <property type="entry name" value="CheY-like_superfamily"/>
</dbReference>
<feature type="domain" description="Response regulatory" evidence="8">
    <location>
        <begin position="10"/>
        <end position="125"/>
    </location>
</feature>
<dbReference type="PRINTS" id="PR01590">
    <property type="entry name" value="HTHFIS"/>
</dbReference>
<keyword evidence="4" id="KW-0804">Transcription</keyword>
<keyword evidence="10" id="KW-1185">Reference proteome</keyword>
<reference evidence="9" key="1">
    <citation type="submission" date="2022-12" db="EMBL/GenBank/DDBJ databases">
        <title>Marinomonas 15G1-11 sp. nov, isolated from marine algae.</title>
        <authorList>
            <person name="Butt M."/>
            <person name="Choi D.G."/>
            <person name="Kim J.M."/>
            <person name="Lee J.K."/>
            <person name="Baek J.H."/>
            <person name="Jeon C.O."/>
        </authorList>
    </citation>
    <scope>NUCLEOTIDE SEQUENCE</scope>
    <source>
        <strain evidence="9">15G1-11</strain>
    </source>
</reference>
<dbReference type="PROSITE" id="PS50110">
    <property type="entry name" value="RESPONSE_REGULATORY"/>
    <property type="match status" value="1"/>
</dbReference>
<evidence type="ECO:0000259" key="8">
    <source>
        <dbReference type="PROSITE" id="PS50110"/>
    </source>
</evidence>
<dbReference type="PROSITE" id="PS00676">
    <property type="entry name" value="SIGMA54_INTERACT_2"/>
    <property type="match status" value="1"/>
</dbReference>
<evidence type="ECO:0000256" key="5">
    <source>
        <dbReference type="PROSITE-ProRule" id="PRU00169"/>
    </source>
</evidence>
<dbReference type="SUPFAM" id="SSF52172">
    <property type="entry name" value="CheY-like"/>
    <property type="match status" value="1"/>
</dbReference>
<dbReference type="PROSITE" id="PS50045">
    <property type="entry name" value="SIGMA54_INTERACT_4"/>
    <property type="match status" value="1"/>
</dbReference>
<dbReference type="InterPro" id="IPR027417">
    <property type="entry name" value="P-loop_NTPase"/>
</dbReference>
<dbReference type="Proteomes" id="UP001149719">
    <property type="component" value="Unassembled WGS sequence"/>
</dbReference>
<dbReference type="CDD" id="cd00009">
    <property type="entry name" value="AAA"/>
    <property type="match status" value="1"/>
</dbReference>
<keyword evidence="5" id="KW-0597">Phosphoprotein</keyword>
<feature type="domain" description="Sigma-54 factor interaction" evidence="7">
    <location>
        <begin position="155"/>
        <end position="383"/>
    </location>
</feature>
<evidence type="ECO:0000256" key="1">
    <source>
        <dbReference type="ARBA" id="ARBA00022741"/>
    </source>
</evidence>
<sequence>MAAHIYPQFKILLVDDEIPFLRSTLLSFERHGFTNLVSCSQPEQVPSLMNEHNIGLVLLDLTMPNVSGKELLTWLNEEYPDVCVIILSGINQLDTAVECVKLGAFDYFVKTSDPSEILEGLKRAIRTQELSIENQALRRKVLSNDVFSPEAFTRFVTADANMWSIFQYLESIATTRHPVLIMGESGVGKELIAQATHDLSQRKGPLITVNIAGLDDNIFADTLFGHNKGAFTGADKDRSGLIEKASEGTLFLDEIGDLSASSQVKLLRLLQEGEYYPLGSDKPKRSQARIIVATHQNLEHLQIEGKFRKDLYYRLKIHMVTIPPLRHRLSDLPILIEHFIKQACEDMSIDTLSYDNSLPSQLSHYAFPGNTRELKSLIFDAVSRSQNGQLNKSAFKHLFVQDSLLEQQEPVAIFPNNTRLPTLSALADQLVKEAMNRSNNNQSTASQMLGISQPALSKRLKNMNKTGR</sequence>
<dbReference type="InterPro" id="IPR003593">
    <property type="entry name" value="AAA+_ATPase"/>
</dbReference>
<dbReference type="InterPro" id="IPR009057">
    <property type="entry name" value="Homeodomain-like_sf"/>
</dbReference>
<dbReference type="PANTHER" id="PTHR32071">
    <property type="entry name" value="TRANSCRIPTIONAL REGULATORY PROTEIN"/>
    <property type="match status" value="1"/>
</dbReference>
<dbReference type="Pfam" id="PF02954">
    <property type="entry name" value="HTH_8"/>
    <property type="match status" value="1"/>
</dbReference>
<name>A0ABT4JVQ6_9GAMM</name>
<dbReference type="Gene3D" id="1.10.8.60">
    <property type="match status" value="1"/>
</dbReference>
<dbReference type="InterPro" id="IPR025662">
    <property type="entry name" value="Sigma_54_int_dom_ATP-bd_1"/>
</dbReference>
<dbReference type="InterPro" id="IPR002078">
    <property type="entry name" value="Sigma_54_int"/>
</dbReference>